<accession>A0ABW0NZV2</accession>
<comment type="caution">
    <text evidence="1">The sequence shown here is derived from an EMBL/GenBank/DDBJ whole genome shotgun (WGS) entry which is preliminary data.</text>
</comment>
<evidence type="ECO:0000313" key="2">
    <source>
        <dbReference type="Proteomes" id="UP001596060"/>
    </source>
</evidence>
<proteinExistence type="predicted"/>
<dbReference type="Proteomes" id="UP001596060">
    <property type="component" value="Unassembled WGS sequence"/>
</dbReference>
<name>A0ABW0NZV2_9HYPH</name>
<dbReference type="RefSeq" id="WP_377816492.1">
    <property type="nucleotide sequence ID" value="NZ_JBHSLU010000017.1"/>
</dbReference>
<dbReference type="EMBL" id="JBHSLU010000017">
    <property type="protein sequence ID" value="MFC5505378.1"/>
    <property type="molecule type" value="Genomic_DNA"/>
</dbReference>
<gene>
    <name evidence="1" type="ORF">ACFPN9_08920</name>
</gene>
<keyword evidence="2" id="KW-1185">Reference proteome</keyword>
<organism evidence="1 2">
    <name type="scientific">Bosea massiliensis</name>
    <dbReference type="NCBI Taxonomy" id="151419"/>
    <lineage>
        <taxon>Bacteria</taxon>
        <taxon>Pseudomonadati</taxon>
        <taxon>Pseudomonadota</taxon>
        <taxon>Alphaproteobacteria</taxon>
        <taxon>Hyphomicrobiales</taxon>
        <taxon>Boseaceae</taxon>
        <taxon>Bosea</taxon>
    </lineage>
</organism>
<reference evidence="2" key="1">
    <citation type="journal article" date="2019" name="Int. J. Syst. Evol. Microbiol.">
        <title>The Global Catalogue of Microorganisms (GCM) 10K type strain sequencing project: providing services to taxonomists for standard genome sequencing and annotation.</title>
        <authorList>
            <consortium name="The Broad Institute Genomics Platform"/>
            <consortium name="The Broad Institute Genome Sequencing Center for Infectious Disease"/>
            <person name="Wu L."/>
            <person name="Ma J."/>
        </authorList>
    </citation>
    <scope>NUCLEOTIDE SEQUENCE [LARGE SCALE GENOMIC DNA]</scope>
    <source>
        <strain evidence="2">CCUG 43117</strain>
    </source>
</reference>
<protein>
    <submittedName>
        <fullName evidence="1">Uncharacterized protein</fullName>
    </submittedName>
</protein>
<evidence type="ECO:0000313" key="1">
    <source>
        <dbReference type="EMBL" id="MFC5505378.1"/>
    </source>
</evidence>
<sequence length="188" mass="19879">MIDAQREMEPQGGSTIRLAALPVDDAAREHADSALPFEMISAGADALDACRRDLDNYVAGQTADWDSGMIAVSVFRAMTAAGLSIAQRQEAPASVAALGATIPAEREACASLARTEPCTADERRLLDHARSLNPHGIGTKCATGEDIDVAKTMVARGWLTETPEGRFITDAGRRALDVASEMGLKRLG</sequence>